<accession>A0A182B0X4</accession>
<comment type="similarity">
    <text evidence="1 4">Belongs to the universal ribosomal protein uS8 family.</text>
</comment>
<sequence length="161" mass="18031">MNCNDLVSDTIIRIKNALLTKSSFVCIPQTDLTLAIIKVLKQEGFIESFSFGFPIKKLVYVLVKLKYKGIKQAPIITNIKRISTPSSRIYFKVSKLEKLAGGVSVYILSTSQGILTDRLAKLKRVGGEVLFLISSFIFVLGWVSLCFIVFYESSFFNSSNL</sequence>
<evidence type="ECO:0000256" key="1">
    <source>
        <dbReference type="ARBA" id="ARBA00006471"/>
    </source>
</evidence>
<dbReference type="FunFam" id="3.30.1490.10:FF:000001">
    <property type="entry name" value="30S ribosomal protein S8"/>
    <property type="match status" value="1"/>
</dbReference>
<dbReference type="GO" id="GO:0006412">
    <property type="term" value="P:translation"/>
    <property type="evidence" value="ECO:0007669"/>
    <property type="project" value="UniProtKB-UniRule"/>
</dbReference>
<keyword evidence="4" id="KW-0694">RNA-binding</keyword>
<dbReference type="Gene3D" id="3.30.1490.10">
    <property type="match status" value="1"/>
</dbReference>
<keyword evidence="5" id="KW-0472">Membrane</keyword>
<dbReference type="Pfam" id="PF00410">
    <property type="entry name" value="Ribosomal_S8"/>
    <property type="match status" value="1"/>
</dbReference>
<evidence type="ECO:0000256" key="2">
    <source>
        <dbReference type="ARBA" id="ARBA00022980"/>
    </source>
</evidence>
<keyword evidence="6" id="KW-0150">Chloroplast</keyword>
<evidence type="ECO:0000256" key="5">
    <source>
        <dbReference type="SAM" id="Phobius"/>
    </source>
</evidence>
<dbReference type="InterPro" id="IPR000630">
    <property type="entry name" value="Ribosomal_uS8"/>
</dbReference>
<dbReference type="Gene3D" id="3.30.1370.30">
    <property type="match status" value="1"/>
</dbReference>
<proteinExistence type="inferred from homology"/>
<dbReference type="InterPro" id="IPR035987">
    <property type="entry name" value="Ribosomal_uS8_sf"/>
</dbReference>
<dbReference type="PANTHER" id="PTHR11758">
    <property type="entry name" value="40S RIBOSOMAL PROTEIN S15A"/>
    <property type="match status" value="1"/>
</dbReference>
<comment type="function">
    <text evidence="4">One of the primary rRNA binding proteins, it binds directly to 16S rRNA central domain where it helps coordinate assembly of the platform of the 30S subunit.</text>
</comment>
<dbReference type="GO" id="GO:1990904">
    <property type="term" value="C:ribonucleoprotein complex"/>
    <property type="evidence" value="ECO:0007669"/>
    <property type="project" value="UniProtKB-KW"/>
</dbReference>
<dbReference type="EMBL" id="KR921747">
    <property type="protein sequence ID" value="ALP86079.1"/>
    <property type="molecule type" value="Genomic_DNA"/>
</dbReference>
<dbReference type="GO" id="GO:0005840">
    <property type="term" value="C:ribosome"/>
    <property type="evidence" value="ECO:0007669"/>
    <property type="project" value="UniProtKB-KW"/>
</dbReference>
<dbReference type="SUPFAM" id="SSF56047">
    <property type="entry name" value="Ribosomal protein S8"/>
    <property type="match status" value="1"/>
</dbReference>
<keyword evidence="4" id="KW-0699">rRNA-binding</keyword>
<evidence type="ECO:0000256" key="3">
    <source>
        <dbReference type="ARBA" id="ARBA00023274"/>
    </source>
</evidence>
<dbReference type="AlphaFoldDB" id="A0A182B0X4"/>
<protein>
    <recommendedName>
        <fullName evidence="4">Small ribosomal subunit protein uS8c</fullName>
    </recommendedName>
</protein>
<gene>
    <name evidence="4 6" type="primary">rps8</name>
</gene>
<geneLocation type="chloroplast" evidence="6"/>
<feature type="transmembrane region" description="Helical" evidence="5">
    <location>
        <begin position="129"/>
        <end position="151"/>
    </location>
</feature>
<evidence type="ECO:0000256" key="4">
    <source>
        <dbReference type="HAMAP-Rule" id="MF_01302"/>
    </source>
</evidence>
<keyword evidence="3 4" id="KW-0687">Ribonucleoprotein</keyword>
<keyword evidence="5" id="KW-0812">Transmembrane</keyword>
<reference evidence="6" key="1">
    <citation type="submission" date="2015-05" db="EMBL/GenBank/DDBJ databases">
        <title>Phacus orbicularis chloroplast genome.</title>
        <authorList>
            <person name="Kasiborski B.A."/>
            <person name="Linton E.W."/>
        </authorList>
    </citation>
    <scope>NUCLEOTIDE SEQUENCE</scope>
</reference>
<dbReference type="GO" id="GO:0009507">
    <property type="term" value="C:chloroplast"/>
    <property type="evidence" value="ECO:0007669"/>
    <property type="project" value="UniProtKB-SubCell"/>
</dbReference>
<evidence type="ECO:0000313" key="6">
    <source>
        <dbReference type="EMBL" id="ALP86079.1"/>
    </source>
</evidence>
<keyword evidence="6" id="KW-0934">Plastid</keyword>
<dbReference type="HAMAP" id="MF_01302_B">
    <property type="entry name" value="Ribosomal_uS8_B"/>
    <property type="match status" value="1"/>
</dbReference>
<comment type="subunit">
    <text evidence="4">Part of the 30S ribosomal subunit.</text>
</comment>
<comment type="subcellular location">
    <subcellularLocation>
        <location evidence="4">Plastid</location>
        <location evidence="4">Chloroplast</location>
    </subcellularLocation>
</comment>
<keyword evidence="2 4" id="KW-0689">Ribosomal protein</keyword>
<dbReference type="GO" id="GO:0003735">
    <property type="term" value="F:structural constituent of ribosome"/>
    <property type="evidence" value="ECO:0007669"/>
    <property type="project" value="InterPro"/>
</dbReference>
<dbReference type="GO" id="GO:0019843">
    <property type="term" value="F:rRNA binding"/>
    <property type="evidence" value="ECO:0007669"/>
    <property type="project" value="UniProtKB-UniRule"/>
</dbReference>
<name>A0A182B0X4_9EUGL</name>
<keyword evidence="5" id="KW-1133">Transmembrane helix</keyword>
<organism evidence="6">
    <name type="scientific">Phacus orbicularis</name>
    <dbReference type="NCBI Taxonomy" id="158829"/>
    <lineage>
        <taxon>Eukaryota</taxon>
        <taxon>Discoba</taxon>
        <taxon>Euglenozoa</taxon>
        <taxon>Euglenida</taxon>
        <taxon>Spirocuta</taxon>
        <taxon>Euglenophyceae</taxon>
        <taxon>Euglenales</taxon>
        <taxon>Phacaceae</taxon>
        <taxon>Phacus</taxon>
    </lineage>
</organism>